<protein>
    <submittedName>
        <fullName evidence="1">Uncharacterized protein</fullName>
    </submittedName>
</protein>
<organism evidence="1 2">
    <name type="scientific">Sedimentitalea xiamensis</name>
    <dbReference type="NCBI Taxonomy" id="3050037"/>
    <lineage>
        <taxon>Bacteria</taxon>
        <taxon>Pseudomonadati</taxon>
        <taxon>Pseudomonadota</taxon>
        <taxon>Alphaproteobacteria</taxon>
        <taxon>Rhodobacterales</taxon>
        <taxon>Paracoccaceae</taxon>
        <taxon>Sedimentitalea</taxon>
    </lineage>
</organism>
<dbReference type="EMBL" id="JASNJE010000015">
    <property type="protein sequence ID" value="MDK3074106.1"/>
    <property type="molecule type" value="Genomic_DNA"/>
</dbReference>
<proteinExistence type="predicted"/>
<reference evidence="1 2" key="1">
    <citation type="submission" date="2023-05" db="EMBL/GenBank/DDBJ databases">
        <title>Sedimentitalea sp. nov. JM2-8.</title>
        <authorList>
            <person name="Huang J."/>
        </authorList>
    </citation>
    <scope>NUCLEOTIDE SEQUENCE [LARGE SCALE GENOMIC DNA]</scope>
    <source>
        <strain evidence="1 2">JM2-8</strain>
    </source>
</reference>
<dbReference type="Proteomes" id="UP001227126">
    <property type="component" value="Unassembled WGS sequence"/>
</dbReference>
<sequence>MVELTPKYRIASIVFPETMSSGVFVEMARFFAGSSTEEFAALEARVAALEAGSPGGAPAAPVFDSTSLTFDDTSRTFDEVS</sequence>
<comment type="caution">
    <text evidence="1">The sequence shown here is derived from an EMBL/GenBank/DDBJ whole genome shotgun (WGS) entry which is preliminary data.</text>
</comment>
<dbReference type="RefSeq" id="WP_284486040.1">
    <property type="nucleotide sequence ID" value="NZ_JASNJE010000015.1"/>
</dbReference>
<evidence type="ECO:0000313" key="2">
    <source>
        <dbReference type="Proteomes" id="UP001227126"/>
    </source>
</evidence>
<name>A0ABT7FG54_9RHOB</name>
<keyword evidence="2" id="KW-1185">Reference proteome</keyword>
<accession>A0ABT7FG54</accession>
<gene>
    <name evidence="1" type="ORF">QO034_13370</name>
</gene>
<evidence type="ECO:0000313" key="1">
    <source>
        <dbReference type="EMBL" id="MDK3074106.1"/>
    </source>
</evidence>